<evidence type="ECO:0000313" key="3">
    <source>
        <dbReference type="Proteomes" id="UP000316882"/>
    </source>
</evidence>
<keyword evidence="1" id="KW-0732">Signal</keyword>
<reference evidence="2 3" key="1">
    <citation type="submission" date="2019-06" db="EMBL/GenBank/DDBJ databases">
        <title>Whole genome shotgun sequence of Brevibacillus parabrevis NBRC 12334.</title>
        <authorList>
            <person name="Hosoyama A."/>
            <person name="Uohara A."/>
            <person name="Ohji S."/>
            <person name="Ichikawa N."/>
        </authorList>
    </citation>
    <scope>NUCLEOTIDE SEQUENCE [LARGE SCALE GENOMIC DNA]</scope>
    <source>
        <strain evidence="2 3">NBRC 12334</strain>
    </source>
</reference>
<accession>A0A4Y3PVG3</accession>
<evidence type="ECO:0000256" key="1">
    <source>
        <dbReference type="SAM" id="SignalP"/>
    </source>
</evidence>
<gene>
    <name evidence="2" type="ORF">BPA01_40910</name>
</gene>
<feature type="chain" id="PRO_5022812813" evidence="1">
    <location>
        <begin position="35"/>
        <end position="212"/>
    </location>
</feature>
<proteinExistence type="predicted"/>
<feature type="signal peptide" evidence="1">
    <location>
        <begin position="1"/>
        <end position="34"/>
    </location>
</feature>
<comment type="caution">
    <text evidence="2">The sequence shown here is derived from an EMBL/GenBank/DDBJ whole genome shotgun (WGS) entry which is preliminary data.</text>
</comment>
<name>A0A4Y3PVG3_BREPA</name>
<evidence type="ECO:0000313" key="2">
    <source>
        <dbReference type="EMBL" id="GEB34511.1"/>
    </source>
</evidence>
<keyword evidence="3" id="KW-1185">Reference proteome</keyword>
<dbReference type="AlphaFoldDB" id="A0A4Y3PVG3"/>
<dbReference type="EMBL" id="BJMH01000024">
    <property type="protein sequence ID" value="GEB34511.1"/>
    <property type="molecule type" value="Genomic_DNA"/>
</dbReference>
<organism evidence="2 3">
    <name type="scientific">Brevibacillus parabrevis</name>
    <dbReference type="NCBI Taxonomy" id="54914"/>
    <lineage>
        <taxon>Bacteria</taxon>
        <taxon>Bacillati</taxon>
        <taxon>Bacillota</taxon>
        <taxon>Bacilli</taxon>
        <taxon>Bacillales</taxon>
        <taxon>Paenibacillaceae</taxon>
        <taxon>Brevibacillus</taxon>
    </lineage>
</organism>
<dbReference type="GeneID" id="87611572"/>
<dbReference type="Proteomes" id="UP000316882">
    <property type="component" value="Unassembled WGS sequence"/>
</dbReference>
<protein>
    <submittedName>
        <fullName evidence="2">Uncharacterized protein</fullName>
    </submittedName>
</protein>
<sequence>MKKNKITKSLLAVALTTAFLFTGYSPVAMPSVHAAEQTIDQSFDVLLEIAKSDLEEKTFVKNGVVVNGYSNYKEAGVSQEAFEEFEKIVSYANKEIKKGNMVVGKNILDTKADIINTNSSKACSSKNSTNNIKPMALYYDYHISASKATKIGKALAAGIGAAALASEFGLPAAVAAVLTALYGANELCNWDGNGYTIYYIITPIPAGYCVPD</sequence>
<dbReference type="RefSeq" id="WP_122964547.1">
    <property type="nucleotide sequence ID" value="NZ_BJMH01000024.1"/>
</dbReference>